<dbReference type="RefSeq" id="WP_254011757.1">
    <property type="nucleotide sequence ID" value="NZ_JAMZMM010000085.1"/>
</dbReference>
<reference evidence="7" key="1">
    <citation type="submission" date="2022-06" db="EMBL/GenBank/DDBJ databases">
        <title>New cyanobacteria of genus Symplocastrum in benthos of Lake Baikal.</title>
        <authorList>
            <person name="Sorokovikova E."/>
            <person name="Tikhonova I."/>
            <person name="Krasnopeev A."/>
            <person name="Evseev P."/>
            <person name="Gladkikh A."/>
            <person name="Belykh O."/>
        </authorList>
    </citation>
    <scope>NUCLEOTIDE SEQUENCE</scope>
    <source>
        <strain evidence="7">BBK-W-15</strain>
    </source>
</reference>
<evidence type="ECO:0000256" key="4">
    <source>
        <dbReference type="ARBA" id="ARBA00022827"/>
    </source>
</evidence>
<comment type="similarity">
    <text evidence="2">Belongs to the NADH dehydrogenase family.</text>
</comment>
<evidence type="ECO:0000256" key="5">
    <source>
        <dbReference type="ARBA" id="ARBA00023002"/>
    </source>
</evidence>
<dbReference type="PANTHER" id="PTHR42913:SF4">
    <property type="entry name" value="ALTERNATIVE NAD(P)H-UBIQUINONE OXIDOREDUCTASE C1, CHLOROPLASTIC_MITOCHONDRIAL"/>
    <property type="match status" value="1"/>
</dbReference>
<dbReference type="EMBL" id="JAMZMM010000085">
    <property type="protein sequence ID" value="MCP2728968.1"/>
    <property type="molecule type" value="Genomic_DNA"/>
</dbReference>
<dbReference type="AlphaFoldDB" id="A0AAE3KNS8"/>
<proteinExistence type="inferred from homology"/>
<protein>
    <submittedName>
        <fullName evidence="7">NAD(P)/FAD-dependent oxidoreductase</fullName>
    </submittedName>
</protein>
<evidence type="ECO:0000256" key="1">
    <source>
        <dbReference type="ARBA" id="ARBA00001974"/>
    </source>
</evidence>
<keyword evidence="3" id="KW-0285">Flavoprotein</keyword>
<keyword evidence="8" id="KW-1185">Reference proteome</keyword>
<comment type="caution">
    <text evidence="7">The sequence shown here is derived from an EMBL/GenBank/DDBJ whole genome shotgun (WGS) entry which is preliminary data.</text>
</comment>
<dbReference type="PRINTS" id="PR00368">
    <property type="entry name" value="FADPNR"/>
</dbReference>
<evidence type="ECO:0000313" key="8">
    <source>
        <dbReference type="Proteomes" id="UP001204953"/>
    </source>
</evidence>
<sequence length="406" mass="45942">MKIPIHICILGGGFGGLYTALYLQHFALFKSNRYQVTLIDRKDHLVFTPLLYELVTDELESWEIGPNYKKLLSHTNVDFCQGVIQSVDLEKRQVKWQSECGDELAIGEEILDYDYLVLAVGAQMRLEGVPGAATYAYTFRTVADAERLKQRLRILENSHSKTIQVAVVGAGPSGVELACKLADRLGKRGQVRLIERGYEVLKTFSRYSQKSAIKALKARRVQVDFDTSIEAVESDKIIVFQEGERTYIPVDLVLWTVGNRSIDWVRNLPCRQNDRGQLLTLPTLQLGDYPEVLALGDLAEIQYHPHKQLPATAQVAYQQAGCAAKNIYLAVRGKRLQKFYYLHLGEMLTLGKGAAVVSSFALKIDGWLASVIRQFVYLQRLPTVRHQLQVLGHWIGKWVRGIGRRR</sequence>
<dbReference type="Proteomes" id="UP001204953">
    <property type="component" value="Unassembled WGS sequence"/>
</dbReference>
<dbReference type="GO" id="GO:0003955">
    <property type="term" value="F:NAD(P)H dehydrogenase (quinone) activity"/>
    <property type="evidence" value="ECO:0007669"/>
    <property type="project" value="TreeGrafter"/>
</dbReference>
<keyword evidence="4" id="KW-0274">FAD</keyword>
<evidence type="ECO:0000259" key="6">
    <source>
        <dbReference type="Pfam" id="PF07992"/>
    </source>
</evidence>
<evidence type="ECO:0000313" key="7">
    <source>
        <dbReference type="EMBL" id="MCP2728968.1"/>
    </source>
</evidence>
<evidence type="ECO:0000256" key="2">
    <source>
        <dbReference type="ARBA" id="ARBA00005272"/>
    </source>
</evidence>
<dbReference type="PRINTS" id="PR00469">
    <property type="entry name" value="PNDRDTASEII"/>
</dbReference>
<dbReference type="Pfam" id="PF07992">
    <property type="entry name" value="Pyr_redox_2"/>
    <property type="match status" value="1"/>
</dbReference>
<dbReference type="PANTHER" id="PTHR42913">
    <property type="entry name" value="APOPTOSIS-INDUCING FACTOR 1"/>
    <property type="match status" value="1"/>
</dbReference>
<dbReference type="InterPro" id="IPR036188">
    <property type="entry name" value="FAD/NAD-bd_sf"/>
</dbReference>
<keyword evidence="5" id="KW-0560">Oxidoreductase</keyword>
<evidence type="ECO:0000256" key="3">
    <source>
        <dbReference type="ARBA" id="ARBA00022630"/>
    </source>
</evidence>
<dbReference type="InterPro" id="IPR023753">
    <property type="entry name" value="FAD/NAD-binding_dom"/>
</dbReference>
<organism evidence="7 8">
    <name type="scientific">Limnofasciculus baicalensis BBK-W-15</name>
    <dbReference type="NCBI Taxonomy" id="2699891"/>
    <lineage>
        <taxon>Bacteria</taxon>
        <taxon>Bacillati</taxon>
        <taxon>Cyanobacteriota</taxon>
        <taxon>Cyanophyceae</taxon>
        <taxon>Coleofasciculales</taxon>
        <taxon>Coleofasciculaceae</taxon>
        <taxon>Limnofasciculus</taxon>
        <taxon>Limnofasciculus baicalensis</taxon>
    </lineage>
</organism>
<dbReference type="Gene3D" id="3.50.50.100">
    <property type="match status" value="1"/>
</dbReference>
<comment type="cofactor">
    <cofactor evidence="1">
        <name>FAD</name>
        <dbReference type="ChEBI" id="CHEBI:57692"/>
    </cofactor>
</comment>
<gene>
    <name evidence="7" type="ORF">NJ959_10925</name>
</gene>
<accession>A0AAE3KNS8</accession>
<feature type="domain" description="FAD/NAD(P)-binding" evidence="6">
    <location>
        <begin position="6"/>
        <end position="320"/>
    </location>
</feature>
<dbReference type="SUPFAM" id="SSF51905">
    <property type="entry name" value="FAD/NAD(P)-binding domain"/>
    <property type="match status" value="1"/>
</dbReference>
<name>A0AAE3KNS8_9CYAN</name>
<dbReference type="InterPro" id="IPR051169">
    <property type="entry name" value="NADH-Q_oxidoreductase"/>
</dbReference>
<dbReference type="GO" id="GO:0019646">
    <property type="term" value="P:aerobic electron transport chain"/>
    <property type="evidence" value="ECO:0007669"/>
    <property type="project" value="TreeGrafter"/>
</dbReference>